<gene>
    <name evidence="1" type="ORF">METZ01_LOCUS146835</name>
</gene>
<dbReference type="SUPFAM" id="SSF53335">
    <property type="entry name" value="S-adenosyl-L-methionine-dependent methyltransferases"/>
    <property type="match status" value="1"/>
</dbReference>
<dbReference type="Pfam" id="PF13489">
    <property type="entry name" value="Methyltransf_23"/>
    <property type="match status" value="1"/>
</dbReference>
<reference evidence="1" key="1">
    <citation type="submission" date="2018-05" db="EMBL/GenBank/DDBJ databases">
        <authorList>
            <person name="Lanie J.A."/>
            <person name="Ng W.-L."/>
            <person name="Kazmierczak K.M."/>
            <person name="Andrzejewski T.M."/>
            <person name="Davidsen T.M."/>
            <person name="Wayne K.J."/>
            <person name="Tettelin H."/>
            <person name="Glass J.I."/>
            <person name="Rusch D."/>
            <person name="Podicherti R."/>
            <person name="Tsui H.-C.T."/>
            <person name="Winkler M.E."/>
        </authorList>
    </citation>
    <scope>NUCLEOTIDE SEQUENCE</scope>
</reference>
<evidence type="ECO:0000313" key="1">
    <source>
        <dbReference type="EMBL" id="SVA93981.1"/>
    </source>
</evidence>
<proteinExistence type="predicted"/>
<dbReference type="Gene3D" id="3.40.50.150">
    <property type="entry name" value="Vaccinia Virus protein VP39"/>
    <property type="match status" value="1"/>
</dbReference>
<organism evidence="1">
    <name type="scientific">marine metagenome</name>
    <dbReference type="NCBI Taxonomy" id="408172"/>
    <lineage>
        <taxon>unclassified sequences</taxon>
        <taxon>metagenomes</taxon>
        <taxon>ecological metagenomes</taxon>
    </lineage>
</organism>
<dbReference type="EMBL" id="UINC01023067">
    <property type="protein sequence ID" value="SVA93981.1"/>
    <property type="molecule type" value="Genomic_DNA"/>
</dbReference>
<protein>
    <recommendedName>
        <fullName evidence="2">Methyltransferase putative zinc binding domain-containing protein</fullName>
    </recommendedName>
</protein>
<sequence length="218" mass="25506">MISTSQHQICPLCNGVYTSDFFQNSDRNFLRCQTCLLVFVPPKHFLSAESEKERYDQHQNSPDDPRYRRFLNRIFQPLKGRLKPASFGLDFGSGPGPTLSVMFQEEGHSMAIYDLFYADNPMVFEWEYDFITTTETIEHLRDPKEDLDRLWGCLKPGGLLGVMTSFIEESKPFADWRYKNDLTHICFYTKSTFSWLATHWRTTADFVDENVVFFLKTS</sequence>
<evidence type="ECO:0008006" key="2">
    <source>
        <dbReference type="Google" id="ProtNLM"/>
    </source>
</evidence>
<accession>A0A381ZYD9</accession>
<name>A0A381ZYD9_9ZZZZ</name>
<dbReference type="InterPro" id="IPR029063">
    <property type="entry name" value="SAM-dependent_MTases_sf"/>
</dbReference>
<dbReference type="AlphaFoldDB" id="A0A381ZYD9"/>